<sequence>MNGDASPKPRLFLPFHSLTMVLHDAAAAADAAEADAGRGEEKKRRRRKRKGRGRRKKATAEEILASGFVRRWAFPDASVNDHDGDGDDGKPTGAAGRVVFEFHSHSTCSDGFLSPTVLVERAHSKGITMCPEQVDVLALTDHDTMAGVAEAVEAANKFGIRIIPGVEISAVYSPREESETEEPVHILAYYGSCGPSQFEDLENLLANIRYGRYLRAEEMLVKLSKLKMPLKWEHVAKIAGDGVAPGRVHVARAMVESGYVENLKQAFSRYLYDGGPAYAKGSEPFAEDVVRLICQTGGVATLAHPWALKNPVVVIRSLKASGLHAMEVYRSDGKLSGFGDLADRYELVKIGGSDYHGRSGQDESDLGSVALPVLAVYEFLKLAQPIWHIAMRDMLSMFADEPSDINLQKIIRFGKFNLTKEYSGVSCGKDVLDLCLSSWLNDEERENSELEAIKVKLSDTVLCDRKKCL</sequence>
<feature type="region of interest" description="Disordered" evidence="1">
    <location>
        <begin position="29"/>
        <end position="58"/>
    </location>
</feature>
<dbReference type="SUPFAM" id="SSF89550">
    <property type="entry name" value="PHP domain-like"/>
    <property type="match status" value="1"/>
</dbReference>
<dbReference type="InterPro" id="IPR052018">
    <property type="entry name" value="PHP_domain"/>
</dbReference>
<dbReference type="Pfam" id="PF02811">
    <property type="entry name" value="PHP"/>
    <property type="match status" value="1"/>
</dbReference>
<keyword evidence="4" id="KW-1185">Reference proteome</keyword>
<dbReference type="Proteomes" id="UP000317650">
    <property type="component" value="Chromosome 5"/>
</dbReference>
<dbReference type="Gene3D" id="1.10.150.650">
    <property type="match status" value="1"/>
</dbReference>
<dbReference type="SMART" id="SM00481">
    <property type="entry name" value="POLIIIAc"/>
    <property type="match status" value="1"/>
</dbReference>
<dbReference type="Gene3D" id="3.20.20.140">
    <property type="entry name" value="Metal-dependent hydrolases"/>
    <property type="match status" value="1"/>
</dbReference>
<comment type="caution">
    <text evidence="3">The sequence shown here is derived from an EMBL/GenBank/DDBJ whole genome shotgun (WGS) entry which is preliminary data.</text>
</comment>
<dbReference type="PANTHER" id="PTHR42924">
    <property type="entry name" value="EXONUCLEASE"/>
    <property type="match status" value="1"/>
</dbReference>
<dbReference type="GO" id="GO:0004534">
    <property type="term" value="F:5'-3' RNA exonuclease activity"/>
    <property type="evidence" value="ECO:0007669"/>
    <property type="project" value="TreeGrafter"/>
</dbReference>
<feature type="domain" description="Polymerase/histidinol phosphatase N-terminal" evidence="2">
    <location>
        <begin position="100"/>
        <end position="172"/>
    </location>
</feature>
<dbReference type="STRING" id="52838.A0A4S8JVW4"/>
<dbReference type="GO" id="GO:0035312">
    <property type="term" value="F:5'-3' DNA exonuclease activity"/>
    <property type="evidence" value="ECO:0007669"/>
    <property type="project" value="TreeGrafter"/>
</dbReference>
<evidence type="ECO:0000259" key="2">
    <source>
        <dbReference type="SMART" id="SM00481"/>
    </source>
</evidence>
<dbReference type="FunFam" id="1.10.150.650:FF:000002">
    <property type="entry name" value="PHP domain-containing protein"/>
    <property type="match status" value="1"/>
</dbReference>
<name>A0A4S8JVW4_MUSBA</name>
<proteinExistence type="predicted"/>
<dbReference type="InterPro" id="IPR016195">
    <property type="entry name" value="Pol/histidinol_Pase-like"/>
</dbReference>
<reference evidence="3 4" key="1">
    <citation type="journal article" date="2019" name="Nat. Plants">
        <title>Genome sequencing of Musa balbisiana reveals subgenome evolution and function divergence in polyploid bananas.</title>
        <authorList>
            <person name="Yao X."/>
        </authorList>
    </citation>
    <scope>NUCLEOTIDE SEQUENCE [LARGE SCALE GENOMIC DNA]</scope>
    <source>
        <strain evidence="4">cv. DH-PKW</strain>
        <tissue evidence="3">Leaves</tissue>
    </source>
</reference>
<dbReference type="PANTHER" id="PTHR42924:SF3">
    <property type="entry name" value="POLYMERASE_HISTIDINOL PHOSPHATASE N-TERMINAL DOMAIN-CONTAINING PROTEIN"/>
    <property type="match status" value="1"/>
</dbReference>
<accession>A0A4S8JVW4</accession>
<protein>
    <recommendedName>
        <fullName evidence="2">Polymerase/histidinol phosphatase N-terminal domain-containing protein</fullName>
    </recommendedName>
</protein>
<evidence type="ECO:0000256" key="1">
    <source>
        <dbReference type="SAM" id="MobiDB-lite"/>
    </source>
</evidence>
<dbReference type="CDD" id="cd07438">
    <property type="entry name" value="PHP_HisPPase_AMP"/>
    <property type="match status" value="1"/>
</dbReference>
<organism evidence="3 4">
    <name type="scientific">Musa balbisiana</name>
    <name type="common">Banana</name>
    <dbReference type="NCBI Taxonomy" id="52838"/>
    <lineage>
        <taxon>Eukaryota</taxon>
        <taxon>Viridiplantae</taxon>
        <taxon>Streptophyta</taxon>
        <taxon>Embryophyta</taxon>
        <taxon>Tracheophyta</taxon>
        <taxon>Spermatophyta</taxon>
        <taxon>Magnoliopsida</taxon>
        <taxon>Liliopsida</taxon>
        <taxon>Zingiberales</taxon>
        <taxon>Musaceae</taxon>
        <taxon>Musa</taxon>
    </lineage>
</organism>
<dbReference type="InterPro" id="IPR003141">
    <property type="entry name" value="Pol/His_phosphatase_N"/>
</dbReference>
<gene>
    <name evidence="3" type="ORF">C4D60_Mb05t13500</name>
</gene>
<evidence type="ECO:0000313" key="3">
    <source>
        <dbReference type="EMBL" id="THU66376.1"/>
    </source>
</evidence>
<dbReference type="InterPro" id="IPR004013">
    <property type="entry name" value="PHP_dom"/>
</dbReference>
<dbReference type="EMBL" id="PYDT01000003">
    <property type="protein sequence ID" value="THU66376.1"/>
    <property type="molecule type" value="Genomic_DNA"/>
</dbReference>
<feature type="compositionally biased region" description="Basic residues" evidence="1">
    <location>
        <begin position="43"/>
        <end position="57"/>
    </location>
</feature>
<dbReference type="AlphaFoldDB" id="A0A4S8JVW4"/>
<evidence type="ECO:0000313" key="4">
    <source>
        <dbReference type="Proteomes" id="UP000317650"/>
    </source>
</evidence>